<name>A0A8D6VEI4_9XANT</name>
<organism evidence="3">
    <name type="scientific">Xanthomonas arboricola pv. corylina</name>
    <dbReference type="NCBI Taxonomy" id="487821"/>
    <lineage>
        <taxon>Bacteria</taxon>
        <taxon>Pseudomonadati</taxon>
        <taxon>Pseudomonadota</taxon>
        <taxon>Gammaproteobacteria</taxon>
        <taxon>Lysobacterales</taxon>
        <taxon>Lysobacteraceae</taxon>
        <taxon>Xanthomonas</taxon>
    </lineage>
</organism>
<keyword evidence="5" id="KW-1185">Reference proteome</keyword>
<sequence length="151" mass="16786">MRGAAERAGTARLVDVNALERGMMLAGIHHVAIIAGNYAVSKRFYCDILGLRVLDEHYLQARDSWKLDLALPDGGQIELFSFPAAPLRPSRPEARGLRHLAFRVEDLDAAVAHLTAHGVATEDIRIDEYTGRRFTFFADPDDLPLELYEVG</sequence>
<accession>A0A8D6VEI4</accession>
<dbReference type="NCBIfam" id="NF008551">
    <property type="entry name" value="PRK11478.1"/>
    <property type="match status" value="1"/>
</dbReference>
<feature type="domain" description="VOC" evidence="2">
    <location>
        <begin position="27"/>
        <end position="150"/>
    </location>
</feature>
<evidence type="ECO:0000313" key="3">
    <source>
        <dbReference type="EMBL" id="CAE6743792.1"/>
    </source>
</evidence>
<dbReference type="GO" id="GO:0046872">
    <property type="term" value="F:metal ion binding"/>
    <property type="evidence" value="ECO:0007669"/>
    <property type="project" value="UniProtKB-KW"/>
</dbReference>
<dbReference type="InterPro" id="IPR051332">
    <property type="entry name" value="Fosfomycin_Res_Enzymes"/>
</dbReference>
<dbReference type="Pfam" id="PF00903">
    <property type="entry name" value="Glyoxalase"/>
    <property type="match status" value="1"/>
</dbReference>
<protein>
    <recommendedName>
        <fullName evidence="2">VOC domain-containing protein</fullName>
    </recommendedName>
</protein>
<dbReference type="Proteomes" id="UP000835243">
    <property type="component" value="Chromosome"/>
</dbReference>
<keyword evidence="1" id="KW-0479">Metal-binding</keyword>
<dbReference type="EMBL" id="HG992341">
    <property type="protein sequence ID" value="CAE6743792.1"/>
    <property type="molecule type" value="Genomic_DNA"/>
</dbReference>
<dbReference type="EMBL" id="HG992341">
    <property type="protein sequence ID" value="CAE6743770.1"/>
    <property type="molecule type" value="Genomic_DNA"/>
</dbReference>
<dbReference type="SUPFAM" id="SSF54593">
    <property type="entry name" value="Glyoxalase/Bleomycin resistance protein/Dihydroxybiphenyl dioxygenase"/>
    <property type="match status" value="1"/>
</dbReference>
<dbReference type="EMBL" id="HG992338">
    <property type="protein sequence ID" value="CAE6808566.1"/>
    <property type="molecule type" value="Genomic_DNA"/>
</dbReference>
<evidence type="ECO:0000256" key="1">
    <source>
        <dbReference type="ARBA" id="ARBA00022723"/>
    </source>
</evidence>
<dbReference type="EMBL" id="HG992338">
    <property type="protein sequence ID" value="CAE6808589.1"/>
    <property type="molecule type" value="Genomic_DNA"/>
</dbReference>
<dbReference type="InterPro" id="IPR037523">
    <property type="entry name" value="VOC_core"/>
</dbReference>
<dbReference type="Proteomes" id="UP000835287">
    <property type="component" value="Chromosome"/>
</dbReference>
<evidence type="ECO:0000313" key="5">
    <source>
        <dbReference type="Proteomes" id="UP000835287"/>
    </source>
</evidence>
<dbReference type="InterPro" id="IPR037478">
    <property type="entry name" value="YwkD-like_dom"/>
</dbReference>
<evidence type="ECO:0000313" key="4">
    <source>
        <dbReference type="EMBL" id="CAE6808566.1"/>
    </source>
</evidence>
<dbReference type="PANTHER" id="PTHR36113:SF6">
    <property type="entry name" value="FOSFOMYCIN RESISTANCE PROTEIN FOSX"/>
    <property type="match status" value="1"/>
</dbReference>
<dbReference type="CDD" id="cd08352">
    <property type="entry name" value="VOC_Bs_YwkD_like"/>
    <property type="match status" value="1"/>
</dbReference>
<proteinExistence type="predicted"/>
<dbReference type="InterPro" id="IPR004360">
    <property type="entry name" value="Glyas_Fos-R_dOase_dom"/>
</dbReference>
<dbReference type="Gene3D" id="3.10.180.10">
    <property type="entry name" value="2,3-Dihydroxybiphenyl 1,2-Dioxygenase, domain 1"/>
    <property type="match status" value="1"/>
</dbReference>
<dbReference type="InterPro" id="IPR029068">
    <property type="entry name" value="Glyas_Bleomycin-R_OHBP_Dase"/>
</dbReference>
<reference evidence="3 5" key="1">
    <citation type="submission" date="2021-02" db="EMBL/GenBank/DDBJ databases">
        <authorList>
            <person name="Pothier F. J."/>
        </authorList>
    </citation>
    <scope>NUCLEOTIDE SEQUENCE</scope>
    <source>
        <strain evidence="4 5">301</strain>
        <strain evidence="3">CFBP 1159</strain>
    </source>
</reference>
<dbReference type="PANTHER" id="PTHR36113">
    <property type="entry name" value="LYASE, PUTATIVE-RELATED-RELATED"/>
    <property type="match status" value="1"/>
</dbReference>
<evidence type="ECO:0000259" key="2">
    <source>
        <dbReference type="PROSITE" id="PS51819"/>
    </source>
</evidence>
<gene>
    <name evidence="3" type="ORF">CFBP1159_15000</name>
    <name evidence="4" type="ORF">XAC301_30730</name>
</gene>
<dbReference type="AlphaFoldDB" id="A0A8D6VEI4"/>
<dbReference type="PROSITE" id="PS51819">
    <property type="entry name" value="VOC"/>
    <property type="match status" value="1"/>
</dbReference>